<dbReference type="PANTHER" id="PTHR45674:SF4">
    <property type="entry name" value="DNA LIGASE 1"/>
    <property type="match status" value="1"/>
</dbReference>
<evidence type="ECO:0000256" key="4">
    <source>
        <dbReference type="ARBA" id="ARBA00022705"/>
    </source>
</evidence>
<dbReference type="Proteomes" id="UP000003688">
    <property type="component" value="Unassembled WGS sequence"/>
</dbReference>
<evidence type="ECO:0000256" key="11">
    <source>
        <dbReference type="ARBA" id="ARBA00034003"/>
    </source>
</evidence>
<evidence type="ECO:0000256" key="6">
    <source>
        <dbReference type="ARBA" id="ARBA00022763"/>
    </source>
</evidence>
<dbReference type="Gene3D" id="3.60.15.10">
    <property type="entry name" value="Ribonuclease Z/Hydroxyacylglutathione hydrolase-like"/>
    <property type="match status" value="1"/>
</dbReference>
<evidence type="ECO:0000256" key="12">
    <source>
        <dbReference type="RuleBase" id="RU000617"/>
    </source>
</evidence>
<keyword evidence="8 12" id="KW-0233">DNA recombination</keyword>
<dbReference type="InterPro" id="IPR016059">
    <property type="entry name" value="DNA_ligase_ATP-dep_CS"/>
</dbReference>
<dbReference type="GO" id="GO:0003677">
    <property type="term" value="F:DNA binding"/>
    <property type="evidence" value="ECO:0007669"/>
    <property type="project" value="InterPro"/>
</dbReference>
<keyword evidence="3" id="KW-0132">Cell division</keyword>
<dbReference type="PANTHER" id="PTHR45674">
    <property type="entry name" value="DNA LIGASE 1/3 FAMILY MEMBER"/>
    <property type="match status" value="1"/>
</dbReference>
<comment type="catalytic activity">
    <reaction evidence="11 12">
        <text>ATP + (deoxyribonucleotide)n-3'-hydroxyl + 5'-phospho-(deoxyribonucleotide)m = (deoxyribonucleotide)n+m + AMP + diphosphate.</text>
        <dbReference type="EC" id="6.5.1.1"/>
    </reaction>
</comment>
<feature type="compositionally biased region" description="Low complexity" evidence="14">
    <location>
        <begin position="362"/>
        <end position="374"/>
    </location>
</feature>
<dbReference type="SUPFAM" id="SSF56091">
    <property type="entry name" value="DNA ligase/mRNA capping enzyme, catalytic domain"/>
    <property type="match status" value="1"/>
</dbReference>
<keyword evidence="6 12" id="KW-0227">DNA damage</keyword>
<dbReference type="GO" id="GO:0006281">
    <property type="term" value="P:DNA repair"/>
    <property type="evidence" value="ECO:0007669"/>
    <property type="project" value="UniProtKB-KW"/>
</dbReference>
<dbReference type="Pfam" id="PF01068">
    <property type="entry name" value="DNA_ligase_A_M"/>
    <property type="match status" value="1"/>
</dbReference>
<keyword evidence="17" id="KW-1185">Reference proteome</keyword>
<dbReference type="EMBL" id="ABOX02000031">
    <property type="protein sequence ID" value="EEF59174.1"/>
    <property type="molecule type" value="Genomic_DNA"/>
</dbReference>
<dbReference type="InterPro" id="IPR036599">
    <property type="entry name" value="DNA_ligase_N_sf"/>
</dbReference>
<evidence type="ECO:0000256" key="2">
    <source>
        <dbReference type="ARBA" id="ARBA00022598"/>
    </source>
</evidence>
<dbReference type="InterPro" id="IPR012340">
    <property type="entry name" value="NA-bd_OB-fold"/>
</dbReference>
<keyword evidence="5 12" id="KW-0547">Nucleotide-binding</keyword>
<dbReference type="Gene3D" id="3.30.470.30">
    <property type="entry name" value="DNA ligase/mRNA capping enzyme"/>
    <property type="match status" value="1"/>
</dbReference>
<evidence type="ECO:0000256" key="7">
    <source>
        <dbReference type="ARBA" id="ARBA00022840"/>
    </source>
</evidence>
<protein>
    <recommendedName>
        <fullName evidence="12">DNA ligase</fullName>
        <ecNumber evidence="12">6.5.1.1</ecNumber>
    </recommendedName>
</protein>
<proteinExistence type="inferred from homology"/>
<dbReference type="InterPro" id="IPR000977">
    <property type="entry name" value="DNA_ligase_ATP-dep"/>
</dbReference>
<dbReference type="CDD" id="cd07898">
    <property type="entry name" value="Adenylation_DNA_ligase"/>
    <property type="match status" value="1"/>
</dbReference>
<evidence type="ECO:0000256" key="5">
    <source>
        <dbReference type="ARBA" id="ARBA00022741"/>
    </source>
</evidence>
<keyword evidence="4" id="KW-0235">DNA replication</keyword>
<comment type="caution">
    <text evidence="16">The sequence shown here is derived from an EMBL/GenBank/DDBJ whole genome shotgun (WGS) entry which is preliminary data.</text>
</comment>
<dbReference type="SUPFAM" id="SSF50249">
    <property type="entry name" value="Nucleic acid-binding proteins"/>
    <property type="match status" value="1"/>
</dbReference>
<dbReference type="Gene3D" id="2.40.50.140">
    <property type="entry name" value="Nucleic acid-binding proteins"/>
    <property type="match status" value="1"/>
</dbReference>
<evidence type="ECO:0000256" key="13">
    <source>
        <dbReference type="RuleBase" id="RU004196"/>
    </source>
</evidence>
<gene>
    <name evidence="16" type="ORF">Cflav_PD2379</name>
</gene>
<dbReference type="SUPFAM" id="SSF56281">
    <property type="entry name" value="Metallo-hydrolase/oxidoreductase"/>
    <property type="match status" value="1"/>
</dbReference>
<dbReference type="InterPro" id="IPR050191">
    <property type="entry name" value="ATP-dep_DNA_ligase"/>
</dbReference>
<organism evidence="16 17">
    <name type="scientific">Pedosphaera parvula (strain Ellin514)</name>
    <dbReference type="NCBI Taxonomy" id="320771"/>
    <lineage>
        <taxon>Bacteria</taxon>
        <taxon>Pseudomonadati</taxon>
        <taxon>Verrucomicrobiota</taxon>
        <taxon>Pedosphaerae</taxon>
        <taxon>Pedosphaerales</taxon>
        <taxon>Pedosphaeraceae</taxon>
        <taxon>Pedosphaera</taxon>
    </lineage>
</organism>
<dbReference type="GO" id="GO:0006260">
    <property type="term" value="P:DNA replication"/>
    <property type="evidence" value="ECO:0007669"/>
    <property type="project" value="UniProtKB-KW"/>
</dbReference>
<dbReference type="Gene3D" id="1.10.3260.10">
    <property type="entry name" value="DNA ligase, ATP-dependent, N-terminal domain"/>
    <property type="match status" value="1"/>
</dbReference>
<evidence type="ECO:0000256" key="10">
    <source>
        <dbReference type="ARBA" id="ARBA00023306"/>
    </source>
</evidence>
<evidence type="ECO:0000259" key="15">
    <source>
        <dbReference type="PROSITE" id="PS50160"/>
    </source>
</evidence>
<dbReference type="Pfam" id="PF07521">
    <property type="entry name" value="RMMBL"/>
    <property type="match status" value="1"/>
</dbReference>
<evidence type="ECO:0000256" key="14">
    <source>
        <dbReference type="SAM" id="MobiDB-lite"/>
    </source>
</evidence>
<dbReference type="STRING" id="320771.Cflav_PD2379"/>
<dbReference type="Pfam" id="PF04675">
    <property type="entry name" value="DNA_ligase_A_N"/>
    <property type="match status" value="1"/>
</dbReference>
<dbReference type="PROSITE" id="PS00697">
    <property type="entry name" value="DNA_LIGASE_A1"/>
    <property type="match status" value="1"/>
</dbReference>
<reference evidence="16 17" key="1">
    <citation type="journal article" date="2011" name="J. Bacteriol.">
        <title>Genome sequence of 'Pedosphaera parvula' Ellin514, an aerobic Verrucomicrobial isolate from pasture soil.</title>
        <authorList>
            <person name="Kant R."/>
            <person name="van Passel M.W."/>
            <person name="Sangwan P."/>
            <person name="Palva A."/>
            <person name="Lucas S."/>
            <person name="Copeland A."/>
            <person name="Lapidus A."/>
            <person name="Glavina Del Rio T."/>
            <person name="Dalin E."/>
            <person name="Tice H."/>
            <person name="Bruce D."/>
            <person name="Goodwin L."/>
            <person name="Pitluck S."/>
            <person name="Chertkov O."/>
            <person name="Larimer F.W."/>
            <person name="Land M.L."/>
            <person name="Hauser L."/>
            <person name="Brettin T.S."/>
            <person name="Detter J.C."/>
            <person name="Han S."/>
            <person name="de Vos W.M."/>
            <person name="Janssen P.H."/>
            <person name="Smidt H."/>
        </authorList>
    </citation>
    <scope>NUCLEOTIDE SEQUENCE [LARGE SCALE GENOMIC DNA]</scope>
    <source>
        <strain evidence="16 17">Ellin514</strain>
    </source>
</reference>
<evidence type="ECO:0000256" key="3">
    <source>
        <dbReference type="ARBA" id="ARBA00022618"/>
    </source>
</evidence>
<dbReference type="SUPFAM" id="SSF117018">
    <property type="entry name" value="ATP-dependent DNA ligase DNA-binding domain"/>
    <property type="match status" value="1"/>
</dbReference>
<keyword evidence="9 12" id="KW-0234">DNA repair</keyword>
<evidence type="ECO:0000256" key="8">
    <source>
        <dbReference type="ARBA" id="ARBA00023172"/>
    </source>
</evidence>
<comment type="similarity">
    <text evidence="1 13">Belongs to the ATP-dependent DNA ligase family.</text>
</comment>
<dbReference type="Pfam" id="PF04679">
    <property type="entry name" value="DNA_ligase_A_C"/>
    <property type="match status" value="1"/>
</dbReference>
<keyword evidence="2 12" id="KW-0436">Ligase</keyword>
<keyword evidence="7 12" id="KW-0067">ATP-binding</keyword>
<keyword evidence="10" id="KW-0131">Cell cycle</keyword>
<feature type="compositionally biased region" description="Polar residues" evidence="14">
    <location>
        <begin position="350"/>
        <end position="361"/>
    </location>
</feature>
<dbReference type="InterPro" id="IPR036866">
    <property type="entry name" value="RibonucZ/Hydroxyglut_hydro"/>
</dbReference>
<name>B9XLR7_PEDPL</name>
<evidence type="ECO:0000256" key="1">
    <source>
        <dbReference type="ARBA" id="ARBA00007572"/>
    </source>
</evidence>
<feature type="region of interest" description="Disordered" evidence="14">
    <location>
        <begin position="343"/>
        <end position="374"/>
    </location>
</feature>
<dbReference type="RefSeq" id="WP_007416756.1">
    <property type="nucleotide sequence ID" value="NZ_ABOX02000031.1"/>
</dbReference>
<dbReference type="GO" id="GO:0003910">
    <property type="term" value="F:DNA ligase (ATP) activity"/>
    <property type="evidence" value="ECO:0007669"/>
    <property type="project" value="UniProtKB-EC"/>
</dbReference>
<dbReference type="GO" id="GO:0051301">
    <property type="term" value="P:cell division"/>
    <property type="evidence" value="ECO:0007669"/>
    <property type="project" value="UniProtKB-KW"/>
</dbReference>
<evidence type="ECO:0000313" key="17">
    <source>
        <dbReference type="Proteomes" id="UP000003688"/>
    </source>
</evidence>
<dbReference type="GO" id="GO:0071897">
    <property type="term" value="P:DNA biosynthetic process"/>
    <property type="evidence" value="ECO:0007669"/>
    <property type="project" value="InterPro"/>
</dbReference>
<accession>B9XLR7</accession>
<dbReference type="GO" id="GO:0005524">
    <property type="term" value="F:ATP binding"/>
    <property type="evidence" value="ECO:0007669"/>
    <property type="project" value="UniProtKB-KW"/>
</dbReference>
<sequence>MSALDIQFINNSVHLPKLGLWLDAHDPITTAETVFISHAHSDHTAPHREVILSEPTSKFMFARIGGTRQEHILKFGQPATYEYNGTGYQITLVPAGHIFGSAMSLVEAEGQSLLYTGDFKLRPSRSAELCEPRPADILIMETTFGRPSYQFPPTDEVMQGVIRFCQQAIDNDETPVLYGYSLGKSQELLRSLGQAGLPIMLHAAVHKLTEIYKNFGQTFPDYELYDAATAHGKVLICPPHIAGTAMLRKLGKTRTAILTGWAVDPGCRYRYQCDAAFPISDHADFPDLIEMVKRVNPKKVYTLHGFAADFAQTLRELGYNAQALSQQEQFTLDLAAELKNKITKPRTKTKSTADNQTTAATNNGNGNNNHSNGSHSFQDFAQACATIAADSRKLEKVRILAEYFRLLQESAVPITATWLTGQPFPSSQNKTLNVGWAALRNALCGIDDLTPEAFHQIYLKHSDLGETAFEIFQTRAATLTPTLTVERVNELFHQLQAAAGSLAKLPLLLRALELCTPLEAKYLIKIITSDLRIGLKEGLVEEAIARAFDLPAEQVRQANLLLGDIGETARLAKRNELANIGIQPFRPVKSMLASPEESPTTVWDRIQSAHHERSGAGDGGPVPVWLEDKYDGIRCQLHKVNDRVALYSRDFKDITTTFLDLADAARHLPVDFILDGEILAMRGDRALPFSDLQKRLGRRQGDLFMQEEVPIKYVAFDLLWLNGENYVNHPLQQRREKLESLPSLPENFRLAQITQANSINEIANTFDQARERKNEGLMVKDPTSLYMPGRRSLAWLKLKMAYATLDCVVVGAEYGHGKRKSVLSDYTFAVRDENTDELKTIGKAYSGLTDIEIAQLTEHFLAKVIRQRGRFHEVEPDTVLEIAFDRIQPSNRHNSGLAMRFPRILRIRTDKSPAEIDTLATARQLVK</sequence>
<evidence type="ECO:0000313" key="16">
    <source>
        <dbReference type="EMBL" id="EEF59174.1"/>
    </source>
</evidence>
<dbReference type="InterPro" id="IPR012309">
    <property type="entry name" value="DNA_ligase_ATP-dep_C"/>
</dbReference>
<dbReference type="NCBIfam" id="TIGR00574">
    <property type="entry name" value="dnl1"/>
    <property type="match status" value="1"/>
</dbReference>
<dbReference type="OrthoDB" id="9802472at2"/>
<feature type="domain" description="ATP-dependent DNA ligase family profile" evidence="15">
    <location>
        <begin position="704"/>
        <end position="832"/>
    </location>
</feature>
<dbReference type="InterPro" id="IPR012308">
    <property type="entry name" value="DNA_ligase_ATP-dep_N"/>
</dbReference>
<dbReference type="AlphaFoldDB" id="B9XLR7"/>
<dbReference type="InterPro" id="IPR012310">
    <property type="entry name" value="DNA_ligase_ATP-dep_cent"/>
</dbReference>
<dbReference type="CDD" id="cd07972">
    <property type="entry name" value="OBF_DNA_ligase_Arch_LigB"/>
    <property type="match status" value="1"/>
</dbReference>
<dbReference type="PROSITE" id="PS50160">
    <property type="entry name" value="DNA_LIGASE_A3"/>
    <property type="match status" value="1"/>
</dbReference>
<dbReference type="GO" id="GO:0006310">
    <property type="term" value="P:DNA recombination"/>
    <property type="evidence" value="ECO:0007669"/>
    <property type="project" value="UniProtKB-KW"/>
</dbReference>
<dbReference type="EC" id="6.5.1.1" evidence="12"/>
<dbReference type="InterPro" id="IPR011108">
    <property type="entry name" value="RMMBL"/>
</dbReference>
<evidence type="ECO:0000256" key="9">
    <source>
        <dbReference type="ARBA" id="ARBA00023204"/>
    </source>
</evidence>